<evidence type="ECO:0000313" key="1">
    <source>
        <dbReference type="EMBL" id="QJW96504.1"/>
    </source>
</evidence>
<proteinExistence type="predicted"/>
<dbReference type="EMBL" id="CP053452">
    <property type="protein sequence ID" value="QJW96504.1"/>
    <property type="molecule type" value="Genomic_DNA"/>
</dbReference>
<accession>A0A6M5YSU4</accession>
<gene>
    <name evidence="1" type="ORF">FTUN_4061</name>
</gene>
<sequence length="38" mass="4224">MRPSRPRFGYPGTMTDAPYAALRQRLRTRLGAGFNPGS</sequence>
<name>A0A6M5YSU4_9BACT</name>
<dbReference type="KEGG" id="ftj:FTUN_4061"/>
<reference evidence="2" key="1">
    <citation type="submission" date="2020-05" db="EMBL/GenBank/DDBJ databases">
        <title>Frigoriglobus tundricola gen. nov., sp. nov., a psychrotolerant cellulolytic planctomycete of the family Gemmataceae with two divergent copies of 16S rRNA gene.</title>
        <authorList>
            <person name="Kulichevskaya I.S."/>
            <person name="Ivanova A.A."/>
            <person name="Naumoff D.G."/>
            <person name="Beletsky A.V."/>
            <person name="Rijpstra W.I.C."/>
            <person name="Sinninghe Damste J.S."/>
            <person name="Mardanov A.V."/>
            <person name="Ravin N.V."/>
            <person name="Dedysh S.N."/>
        </authorList>
    </citation>
    <scope>NUCLEOTIDE SEQUENCE [LARGE SCALE GENOMIC DNA]</scope>
    <source>
        <strain evidence="2">PL17</strain>
    </source>
</reference>
<organism evidence="1 2">
    <name type="scientific">Frigoriglobus tundricola</name>
    <dbReference type="NCBI Taxonomy" id="2774151"/>
    <lineage>
        <taxon>Bacteria</taxon>
        <taxon>Pseudomonadati</taxon>
        <taxon>Planctomycetota</taxon>
        <taxon>Planctomycetia</taxon>
        <taxon>Gemmatales</taxon>
        <taxon>Gemmataceae</taxon>
        <taxon>Frigoriglobus</taxon>
    </lineage>
</organism>
<keyword evidence="2" id="KW-1185">Reference proteome</keyword>
<dbReference type="Proteomes" id="UP000503447">
    <property type="component" value="Chromosome"/>
</dbReference>
<protein>
    <submittedName>
        <fullName evidence="1">Uncharacterized protein</fullName>
    </submittedName>
</protein>
<evidence type="ECO:0000313" key="2">
    <source>
        <dbReference type="Proteomes" id="UP000503447"/>
    </source>
</evidence>
<dbReference type="AlphaFoldDB" id="A0A6M5YSU4"/>